<proteinExistence type="inferred from homology"/>
<gene>
    <name evidence="12" type="primary">TPHA0O00210</name>
    <name evidence="10" type="synonym">HAM1</name>
    <name evidence="12" type="ordered locus">TPHA_0O00210</name>
</gene>
<feature type="binding site" evidence="10">
    <location>
        <position position="71"/>
    </location>
    <ligand>
        <name>Mg(2+)</name>
        <dbReference type="ChEBI" id="CHEBI:18420"/>
    </ligand>
</feature>
<dbReference type="HAMAP" id="MF_03148">
    <property type="entry name" value="HAM1_NTPase"/>
    <property type="match status" value="1"/>
</dbReference>
<dbReference type="GO" id="GO:0036220">
    <property type="term" value="F:ITP diphosphatase activity"/>
    <property type="evidence" value="ECO:0007669"/>
    <property type="project" value="UniProtKB-UniRule"/>
</dbReference>
<evidence type="ECO:0000256" key="10">
    <source>
        <dbReference type="HAMAP-Rule" id="MF_03148"/>
    </source>
</evidence>
<evidence type="ECO:0000256" key="11">
    <source>
        <dbReference type="RuleBase" id="RU003781"/>
    </source>
</evidence>
<dbReference type="KEGG" id="tpf:TPHA_0O00210"/>
<evidence type="ECO:0000256" key="6">
    <source>
        <dbReference type="ARBA" id="ARBA00022842"/>
    </source>
</evidence>
<dbReference type="EMBL" id="HE612870">
    <property type="protein sequence ID" value="CCE65993.1"/>
    <property type="molecule type" value="Genomic_DNA"/>
</dbReference>
<dbReference type="GO" id="GO:0000166">
    <property type="term" value="F:nucleotide binding"/>
    <property type="evidence" value="ECO:0007669"/>
    <property type="project" value="UniProtKB-KW"/>
</dbReference>
<dbReference type="RefSeq" id="XP_003688427.1">
    <property type="nucleotide sequence ID" value="XM_003688379.1"/>
</dbReference>
<dbReference type="GO" id="GO:0047840">
    <property type="term" value="F:dCTP diphosphatase activity"/>
    <property type="evidence" value="ECO:0007669"/>
    <property type="project" value="EnsemblFungi"/>
</dbReference>
<dbReference type="Pfam" id="PF01725">
    <property type="entry name" value="Ham1p_like"/>
    <property type="match status" value="1"/>
</dbReference>
<evidence type="ECO:0000256" key="2">
    <source>
        <dbReference type="ARBA" id="ARBA00022490"/>
    </source>
</evidence>
<comment type="similarity">
    <text evidence="1 10 11">Belongs to the HAM1 NTPase family.</text>
</comment>
<keyword evidence="7 10" id="KW-0546">Nucleotide metabolism</keyword>
<feature type="binding site" evidence="10">
    <location>
        <position position="170"/>
    </location>
    <ligand>
        <name>ITP</name>
        <dbReference type="ChEBI" id="CHEBI:61402"/>
    </ligand>
</feature>
<name>G8C1G5_TETPH</name>
<feature type="binding site" evidence="10">
    <location>
        <begin position="146"/>
        <end position="149"/>
    </location>
    <ligand>
        <name>ITP</name>
        <dbReference type="ChEBI" id="CHEBI:61402"/>
    </ligand>
</feature>
<evidence type="ECO:0000256" key="9">
    <source>
        <dbReference type="ARBA" id="ARBA00023242"/>
    </source>
</evidence>
<dbReference type="InterPro" id="IPR027502">
    <property type="entry name" value="ITPase"/>
</dbReference>
<dbReference type="AlphaFoldDB" id="G8C1G5"/>
<evidence type="ECO:0000313" key="12">
    <source>
        <dbReference type="EMBL" id="CCE65993.1"/>
    </source>
</evidence>
<keyword evidence="2 10" id="KW-0963">Cytoplasm</keyword>
<dbReference type="FunFam" id="3.90.950.10:FF:000009">
    <property type="entry name" value="Inosine triphosphate pyrophosphatase"/>
    <property type="match status" value="1"/>
</dbReference>
<keyword evidence="5 10" id="KW-0378">Hydrolase</keyword>
<dbReference type="GO" id="GO:0036222">
    <property type="term" value="F:XTP diphosphatase activity"/>
    <property type="evidence" value="ECO:0007669"/>
    <property type="project" value="UniProtKB-UniRule"/>
</dbReference>
<dbReference type="GO" id="GO:0004170">
    <property type="term" value="F:dUTP diphosphatase activity"/>
    <property type="evidence" value="ECO:0007669"/>
    <property type="project" value="EnsemblFungi"/>
</dbReference>
<feature type="binding site" evidence="10">
    <location>
        <position position="40"/>
    </location>
    <ligand>
        <name>Mg(2+)</name>
        <dbReference type="ChEBI" id="CHEBI:18420"/>
    </ligand>
</feature>
<dbReference type="GO" id="GO:0009117">
    <property type="term" value="P:nucleotide metabolic process"/>
    <property type="evidence" value="ECO:0007669"/>
    <property type="project" value="UniProtKB-KW"/>
</dbReference>
<dbReference type="OrthoDB" id="6288734at2759"/>
<dbReference type="GO" id="GO:0036218">
    <property type="term" value="F:dTTP diphosphatase activity"/>
    <property type="evidence" value="ECO:0007669"/>
    <property type="project" value="EnsemblFungi"/>
</dbReference>
<feature type="binding site" evidence="10">
    <location>
        <begin position="71"/>
        <end position="72"/>
    </location>
    <ligand>
        <name>ITP</name>
        <dbReference type="ChEBI" id="CHEBI:61402"/>
    </ligand>
</feature>
<comment type="cofactor">
    <cofactor evidence="10">
        <name>Mg(2+)</name>
        <dbReference type="ChEBI" id="CHEBI:18420"/>
    </cofactor>
    <cofactor evidence="10">
        <name>Mn(2+)</name>
        <dbReference type="ChEBI" id="CHEBI:29035"/>
    </cofactor>
    <text evidence="10">Binds 1 divalent metal cation per subunit; can use either Mg(2+) or Mn(2+).</text>
</comment>
<dbReference type="GO" id="GO:0046872">
    <property type="term" value="F:metal ion binding"/>
    <property type="evidence" value="ECO:0007669"/>
    <property type="project" value="UniProtKB-KW"/>
</dbReference>
<evidence type="ECO:0000256" key="7">
    <source>
        <dbReference type="ARBA" id="ARBA00023080"/>
    </source>
</evidence>
<dbReference type="EC" id="3.6.1.66" evidence="10"/>
<keyword evidence="3 10" id="KW-0479">Metal-binding</keyword>
<dbReference type="OMA" id="YDPIFQP"/>
<reference evidence="12 13" key="1">
    <citation type="journal article" date="2011" name="Proc. Natl. Acad. Sci. U.S.A.">
        <title>Evolutionary erosion of yeast sex chromosomes by mating-type switching accidents.</title>
        <authorList>
            <person name="Gordon J.L."/>
            <person name="Armisen D."/>
            <person name="Proux-Wera E."/>
            <person name="Oheigeartaigh S.S."/>
            <person name="Byrne K.P."/>
            <person name="Wolfe K.H."/>
        </authorList>
    </citation>
    <scope>NUCLEOTIDE SEQUENCE [LARGE SCALE GENOMIC DNA]</scope>
    <source>
        <strain evidence="13">ATCC 24235 / CBS 4417 / NBRC 1672 / NRRL Y-8282 / UCD 70-5</strain>
    </source>
</reference>
<sequence>MSQQQEIIFVTGNANKLKEVQQILKDAPCTLTNVALDLDELQGSSLEAVATAKLKQAVVQAGSGKAIFVEDTALSFTAFNGLPGAYIKWFVQSMGLAKIVQMLDAFEDKSAQAITTIAYADAEGQTHVFKGITDGTIVASRGPTDFGWDSIFEPYDSHGKTYAEMDKPSKNKISHRGKAFEAFKSFLQN</sequence>
<evidence type="ECO:0000256" key="4">
    <source>
        <dbReference type="ARBA" id="ARBA00022741"/>
    </source>
</evidence>
<comment type="subcellular location">
    <subcellularLocation>
        <location evidence="10">Cytoplasm</location>
    </subcellularLocation>
    <subcellularLocation>
        <location evidence="10">Nucleus</location>
    </subcellularLocation>
</comment>
<dbReference type="STRING" id="1071381.G8C1G5"/>
<accession>G8C1G5</accession>
<evidence type="ECO:0000256" key="8">
    <source>
        <dbReference type="ARBA" id="ARBA00023211"/>
    </source>
</evidence>
<keyword evidence="6 10" id="KW-0460">Magnesium</keyword>
<dbReference type="CDD" id="cd00515">
    <property type="entry name" value="HAM1"/>
    <property type="match status" value="1"/>
</dbReference>
<keyword evidence="8 10" id="KW-0464">Manganese</keyword>
<comment type="catalytic activity">
    <reaction evidence="10">
        <text>dITP + H2O = dIMP + diphosphate + H(+)</text>
        <dbReference type="Rhea" id="RHEA:28342"/>
        <dbReference type="ChEBI" id="CHEBI:15377"/>
        <dbReference type="ChEBI" id="CHEBI:15378"/>
        <dbReference type="ChEBI" id="CHEBI:33019"/>
        <dbReference type="ChEBI" id="CHEBI:61194"/>
        <dbReference type="ChEBI" id="CHEBI:61382"/>
        <dbReference type="EC" id="3.6.1.66"/>
    </reaction>
</comment>
<comment type="catalytic activity">
    <reaction evidence="10">
        <text>XTP + H2O = XMP + diphosphate + H(+)</text>
        <dbReference type="Rhea" id="RHEA:28610"/>
        <dbReference type="ChEBI" id="CHEBI:15377"/>
        <dbReference type="ChEBI" id="CHEBI:15378"/>
        <dbReference type="ChEBI" id="CHEBI:33019"/>
        <dbReference type="ChEBI" id="CHEBI:57464"/>
        <dbReference type="ChEBI" id="CHEBI:61314"/>
        <dbReference type="EC" id="3.6.1.66"/>
    </reaction>
</comment>
<evidence type="ECO:0000256" key="5">
    <source>
        <dbReference type="ARBA" id="ARBA00022801"/>
    </source>
</evidence>
<dbReference type="PANTHER" id="PTHR11067">
    <property type="entry name" value="INOSINE TRIPHOSPHATE PYROPHOSPHATASE/HAM1 PROTEIN"/>
    <property type="match status" value="1"/>
</dbReference>
<comment type="function">
    <text evidence="10">Pyrophosphatase that hydrolyzes non-canonical purine nucleotides such as inosine triphosphate (ITP), deoxyinosine triphosphate (dITP) or xanthosine 5'-triphosphate (XTP) to their respective monophosphate derivatives. The enzyme does not distinguish between the deoxy- and ribose forms. Probably excludes non-canonical purines from RNA and DNA precursor pools, thus preventing their incorporation into RNA and DNA and avoiding chromosomal lesions.</text>
</comment>
<dbReference type="GO" id="GO:0009213">
    <property type="term" value="P:pyrimidine deoxyribonucleoside triphosphate catabolic process"/>
    <property type="evidence" value="ECO:0007669"/>
    <property type="project" value="EnsemblFungi"/>
</dbReference>
<dbReference type="GO" id="GO:0008828">
    <property type="term" value="F:dATP diphosphatase activity"/>
    <property type="evidence" value="ECO:0007669"/>
    <property type="project" value="EnsemblFungi"/>
</dbReference>
<dbReference type="InterPro" id="IPR002637">
    <property type="entry name" value="RdgB/HAM1"/>
</dbReference>
<evidence type="ECO:0000256" key="3">
    <source>
        <dbReference type="ARBA" id="ARBA00022723"/>
    </source>
</evidence>
<dbReference type="GO" id="GO:0009217">
    <property type="term" value="P:purine deoxyribonucleoside triphosphate catabolic process"/>
    <property type="evidence" value="ECO:0007669"/>
    <property type="project" value="EnsemblFungi"/>
</dbReference>
<dbReference type="GO" id="GO:0005737">
    <property type="term" value="C:cytoplasm"/>
    <property type="evidence" value="ECO:0007669"/>
    <property type="project" value="UniProtKB-SubCell"/>
</dbReference>
<keyword evidence="13" id="KW-1185">Reference proteome</keyword>
<feature type="binding site" evidence="10">
    <location>
        <position position="53"/>
    </location>
    <ligand>
        <name>ITP</name>
        <dbReference type="ChEBI" id="CHEBI:61402"/>
    </ligand>
</feature>
<dbReference type="GO" id="GO:0035870">
    <property type="term" value="F:dITP diphosphatase activity"/>
    <property type="evidence" value="ECO:0007669"/>
    <property type="project" value="UniProtKB-UniRule"/>
</dbReference>
<dbReference type="GO" id="GO:0005634">
    <property type="term" value="C:nucleus"/>
    <property type="evidence" value="ECO:0007669"/>
    <property type="project" value="UniProtKB-SubCell"/>
</dbReference>
<dbReference type="SUPFAM" id="SSF52972">
    <property type="entry name" value="ITPase-like"/>
    <property type="match status" value="1"/>
</dbReference>
<comment type="subunit">
    <text evidence="10">Homodimer.</text>
</comment>
<dbReference type="GO" id="GO:0036217">
    <property type="term" value="F:dGTP diphosphatase activity"/>
    <property type="evidence" value="ECO:0007669"/>
    <property type="project" value="EnsemblFungi"/>
</dbReference>
<evidence type="ECO:0000256" key="1">
    <source>
        <dbReference type="ARBA" id="ARBA00008023"/>
    </source>
</evidence>
<dbReference type="PANTHER" id="PTHR11067:SF9">
    <property type="entry name" value="INOSINE TRIPHOSPHATE PYROPHOSPHATASE"/>
    <property type="match status" value="1"/>
</dbReference>
<dbReference type="InterPro" id="IPR029001">
    <property type="entry name" value="ITPase-like_fam"/>
</dbReference>
<dbReference type="NCBIfam" id="TIGR00042">
    <property type="entry name" value="RdgB/HAM1 family non-canonical purine NTP pyrophosphatase"/>
    <property type="match status" value="1"/>
</dbReference>
<dbReference type="Proteomes" id="UP000005666">
    <property type="component" value="Chromosome 15"/>
</dbReference>
<keyword evidence="9 10" id="KW-0539">Nucleus</keyword>
<dbReference type="GO" id="GO:0036221">
    <property type="term" value="F:UTP diphosphatase activity"/>
    <property type="evidence" value="ECO:0007669"/>
    <property type="project" value="EnsemblFungi"/>
</dbReference>
<dbReference type="GeneID" id="11530610"/>
<dbReference type="Gene3D" id="3.90.950.10">
    <property type="match status" value="1"/>
</dbReference>
<keyword evidence="4 10" id="KW-0547">Nucleotide-binding</keyword>
<dbReference type="HOGENOM" id="CLU_082080_1_1_1"/>
<feature type="binding site" evidence="10">
    <location>
        <begin position="175"/>
        <end position="176"/>
    </location>
    <ligand>
        <name>ITP</name>
        <dbReference type="ChEBI" id="CHEBI:61402"/>
    </ligand>
</feature>
<dbReference type="GO" id="GO:0036219">
    <property type="term" value="F:GTP diphosphatase activity"/>
    <property type="evidence" value="ECO:0007669"/>
    <property type="project" value="EnsemblFungi"/>
</dbReference>
<dbReference type="eggNOG" id="KOG3222">
    <property type="taxonomic scope" value="Eukaryota"/>
</dbReference>
<protein>
    <recommendedName>
        <fullName evidence="10">Inosine triphosphate pyrophosphatase</fullName>
        <shortName evidence="10">ITPase</shortName>
        <shortName evidence="10">Inosine triphosphatase</shortName>
        <ecNumber evidence="10">3.6.1.66</ecNumber>
    </recommendedName>
    <alternativeName>
        <fullName evidence="10">Non-canonical purine NTP pyrophosphatase</fullName>
    </alternativeName>
    <alternativeName>
        <fullName evidence="10">Non-standard purine NTP pyrophosphatase</fullName>
    </alternativeName>
    <alternativeName>
        <fullName evidence="10">Nucleoside-triphosphate diphosphatase</fullName>
    </alternativeName>
    <alternativeName>
        <fullName evidence="10">Nucleoside-triphosphate pyrophosphatase</fullName>
        <shortName evidence="10">NTPase</shortName>
    </alternativeName>
    <alternativeName>
        <fullName evidence="10">XTP/dITP diphosphatase</fullName>
    </alternativeName>
</protein>
<evidence type="ECO:0000313" key="13">
    <source>
        <dbReference type="Proteomes" id="UP000005666"/>
    </source>
</evidence>
<feature type="binding site" evidence="10">
    <location>
        <begin position="11"/>
        <end position="16"/>
    </location>
    <ligand>
        <name>ITP</name>
        <dbReference type="ChEBI" id="CHEBI:61402"/>
    </ligand>
</feature>
<comment type="catalytic activity">
    <reaction evidence="10">
        <text>ITP + H2O = IMP + diphosphate + H(+)</text>
        <dbReference type="Rhea" id="RHEA:29399"/>
        <dbReference type="ChEBI" id="CHEBI:15377"/>
        <dbReference type="ChEBI" id="CHEBI:15378"/>
        <dbReference type="ChEBI" id="CHEBI:33019"/>
        <dbReference type="ChEBI" id="CHEBI:58053"/>
        <dbReference type="ChEBI" id="CHEBI:61402"/>
        <dbReference type="EC" id="3.6.1.66"/>
    </reaction>
</comment>
<organism evidence="12 13">
    <name type="scientific">Tetrapisispora phaffii (strain ATCC 24235 / CBS 4417 / NBRC 1672 / NRRL Y-8282 / UCD 70-5)</name>
    <name type="common">Yeast</name>
    <name type="synonym">Fabospora phaffii</name>
    <dbReference type="NCBI Taxonomy" id="1071381"/>
    <lineage>
        <taxon>Eukaryota</taxon>
        <taxon>Fungi</taxon>
        <taxon>Dikarya</taxon>
        <taxon>Ascomycota</taxon>
        <taxon>Saccharomycotina</taxon>
        <taxon>Saccharomycetes</taxon>
        <taxon>Saccharomycetales</taxon>
        <taxon>Saccharomycetaceae</taxon>
        <taxon>Tetrapisispora</taxon>
    </lineage>
</organism>